<dbReference type="EMBL" id="JACVVK020000004">
    <property type="protein sequence ID" value="KAK7507119.1"/>
    <property type="molecule type" value="Genomic_DNA"/>
</dbReference>
<evidence type="ECO:0000256" key="1">
    <source>
        <dbReference type="SAM" id="MobiDB-lite"/>
    </source>
</evidence>
<accession>A0ABD0M5U5</accession>
<evidence type="ECO:0000313" key="2">
    <source>
        <dbReference type="EMBL" id="KAK7507119.1"/>
    </source>
</evidence>
<keyword evidence="3" id="KW-1185">Reference proteome</keyword>
<name>A0ABD0M5U5_9CAEN</name>
<organism evidence="2 3">
    <name type="scientific">Batillaria attramentaria</name>
    <dbReference type="NCBI Taxonomy" id="370345"/>
    <lineage>
        <taxon>Eukaryota</taxon>
        <taxon>Metazoa</taxon>
        <taxon>Spiralia</taxon>
        <taxon>Lophotrochozoa</taxon>
        <taxon>Mollusca</taxon>
        <taxon>Gastropoda</taxon>
        <taxon>Caenogastropoda</taxon>
        <taxon>Sorbeoconcha</taxon>
        <taxon>Cerithioidea</taxon>
        <taxon>Batillariidae</taxon>
        <taxon>Batillaria</taxon>
    </lineage>
</organism>
<reference evidence="2 3" key="1">
    <citation type="journal article" date="2023" name="Sci. Data">
        <title>Genome assembly of the Korean intertidal mud-creeper Batillaria attramentaria.</title>
        <authorList>
            <person name="Patra A.K."/>
            <person name="Ho P.T."/>
            <person name="Jun S."/>
            <person name="Lee S.J."/>
            <person name="Kim Y."/>
            <person name="Won Y.J."/>
        </authorList>
    </citation>
    <scope>NUCLEOTIDE SEQUENCE [LARGE SCALE GENOMIC DNA]</scope>
    <source>
        <strain evidence="2">Wonlab-2016</strain>
    </source>
</reference>
<evidence type="ECO:0000313" key="3">
    <source>
        <dbReference type="Proteomes" id="UP001519460"/>
    </source>
</evidence>
<feature type="region of interest" description="Disordered" evidence="1">
    <location>
        <begin position="1"/>
        <end position="27"/>
    </location>
</feature>
<dbReference type="AlphaFoldDB" id="A0ABD0M5U5"/>
<dbReference type="Proteomes" id="UP001519460">
    <property type="component" value="Unassembled WGS sequence"/>
</dbReference>
<proteinExistence type="predicted"/>
<protein>
    <submittedName>
        <fullName evidence="2">Uncharacterized protein</fullName>
    </submittedName>
</protein>
<gene>
    <name evidence="2" type="ORF">BaRGS_00001054</name>
</gene>
<sequence>MNLGALCRSKFPRSPEEEEDTSETVDGGNQWIDASLEWCLQPKSQNRLSSDDLLDTFSINREQGYVVGGDWLKLLHRYSDPTVR</sequence>
<comment type="caution">
    <text evidence="2">The sequence shown here is derived from an EMBL/GenBank/DDBJ whole genome shotgun (WGS) entry which is preliminary data.</text>
</comment>